<dbReference type="EMBL" id="CP063164">
    <property type="protein sequence ID" value="QOR62381.1"/>
    <property type="molecule type" value="Genomic_DNA"/>
</dbReference>
<dbReference type="RefSeq" id="WP_197549141.1">
    <property type="nucleotide sequence ID" value="NZ_CP063164.1"/>
</dbReference>
<organism evidence="4 5">
    <name type="scientific">Sulfurovum indicum</name>
    <dbReference type="NCBI Taxonomy" id="2779528"/>
    <lineage>
        <taxon>Bacteria</taxon>
        <taxon>Pseudomonadati</taxon>
        <taxon>Campylobacterota</taxon>
        <taxon>Epsilonproteobacteria</taxon>
        <taxon>Campylobacterales</taxon>
        <taxon>Sulfurovaceae</taxon>
        <taxon>Sulfurovum</taxon>
    </lineage>
</organism>
<evidence type="ECO:0000256" key="2">
    <source>
        <dbReference type="SAM" id="MobiDB-lite"/>
    </source>
</evidence>
<proteinExistence type="predicted"/>
<dbReference type="InterPro" id="IPR008207">
    <property type="entry name" value="Sig_transdc_His_kin_Hpt_dom"/>
</dbReference>
<reference evidence="4 5" key="1">
    <citation type="submission" date="2020-10" db="EMBL/GenBank/DDBJ databases">
        <title>The genome of sulfurovum sp.</title>
        <authorList>
            <person name="Xie S."/>
            <person name="Shao Z."/>
            <person name="Jiang L."/>
        </authorList>
    </citation>
    <scope>NUCLEOTIDE SEQUENCE [LARGE SCALE GENOMIC DNA]</scope>
    <source>
        <strain evidence="4 5">ST-419</strain>
    </source>
</reference>
<accession>A0A7M1S5Z5</accession>
<feature type="domain" description="HPt" evidence="3">
    <location>
        <begin position="358"/>
        <end position="451"/>
    </location>
</feature>
<dbReference type="PROSITE" id="PS50894">
    <property type="entry name" value="HPT"/>
    <property type="match status" value="1"/>
</dbReference>
<dbReference type="InterPro" id="IPR036641">
    <property type="entry name" value="HPT_dom_sf"/>
</dbReference>
<keyword evidence="5" id="KW-1185">Reference proteome</keyword>
<feature type="region of interest" description="Disordered" evidence="2">
    <location>
        <begin position="312"/>
        <end position="331"/>
    </location>
</feature>
<protein>
    <submittedName>
        <fullName evidence="4">Hpt domain-containing protein</fullName>
    </submittedName>
</protein>
<dbReference type="GO" id="GO:0004672">
    <property type="term" value="F:protein kinase activity"/>
    <property type="evidence" value="ECO:0007669"/>
    <property type="project" value="UniProtKB-ARBA"/>
</dbReference>
<keyword evidence="1" id="KW-0597">Phosphoprotein</keyword>
<dbReference type="AlphaFoldDB" id="A0A7M1S5Z5"/>
<evidence type="ECO:0000313" key="4">
    <source>
        <dbReference type="EMBL" id="QOR62381.1"/>
    </source>
</evidence>
<dbReference type="Gene3D" id="1.20.120.160">
    <property type="entry name" value="HPT domain"/>
    <property type="match status" value="1"/>
</dbReference>
<feature type="modified residue" description="Phosphohistidine" evidence="1">
    <location>
        <position position="397"/>
    </location>
</feature>
<dbReference type="Proteomes" id="UP000595074">
    <property type="component" value="Chromosome"/>
</dbReference>
<evidence type="ECO:0000259" key="3">
    <source>
        <dbReference type="PROSITE" id="PS50894"/>
    </source>
</evidence>
<dbReference type="SUPFAM" id="SSF47226">
    <property type="entry name" value="Histidine-containing phosphotransfer domain, HPT domain"/>
    <property type="match status" value="1"/>
</dbReference>
<name>A0A7M1S5Z5_9BACT</name>
<evidence type="ECO:0000313" key="5">
    <source>
        <dbReference type="Proteomes" id="UP000595074"/>
    </source>
</evidence>
<evidence type="ECO:0000256" key="1">
    <source>
        <dbReference type="PROSITE-ProRule" id="PRU00110"/>
    </source>
</evidence>
<sequence>MYYIINQANQILAIDPQLLSQIKIESADEFYKKVALGEVIFDTEENEVSITVDGDKKSFTAKISPLASILGDIKLVYLKAGREQKISTNNDTFSNFAVPDESPVKEEKEEEISFDDTTLLEVTKEGTEKEEADISTEEETFSLDDTTLFELKEEPEEEKPEAEVFTEEKEENELFELLLPSDAENAIAQIDSTVEESTEKENTAAEIPADQNAPIYIDIERISEKIGISPDDYNLFLNEYIDTALTLEKALQSQNEKEKEEALNTLSHLSNVLHLPFVGDIIEQIKQASLTEVNTKIESFFATLGRLTTSHFKEEKASSDDTEERAAEGEREPIDLSDVKPIYFDFQLEEAAKDLSLPVELIEEFVNDFIVQAREETKKMLAAYEKGDLETIQKIGHLLKGTSSNLRINPLSETLYEIQFNEDIERVPELIKNYWAHFLSLENQIKIISNK</sequence>
<dbReference type="KEGG" id="sinu:IMZ28_02580"/>
<dbReference type="GO" id="GO:0000160">
    <property type="term" value="P:phosphorelay signal transduction system"/>
    <property type="evidence" value="ECO:0007669"/>
    <property type="project" value="InterPro"/>
</dbReference>
<gene>
    <name evidence="4" type="ORF">IMZ28_02580</name>
</gene>